<name>A0ABW1SC39_9PROT</name>
<evidence type="ECO:0000256" key="1">
    <source>
        <dbReference type="SAM" id="SignalP"/>
    </source>
</evidence>
<proteinExistence type="predicted"/>
<evidence type="ECO:0008006" key="4">
    <source>
        <dbReference type="Google" id="ProtNLM"/>
    </source>
</evidence>
<protein>
    <recommendedName>
        <fullName evidence="4">DUF1254 domain-containing protein</fullName>
    </recommendedName>
</protein>
<feature type="chain" id="PRO_5046872100" description="DUF1254 domain-containing protein" evidence="1">
    <location>
        <begin position="23"/>
        <end position="186"/>
    </location>
</feature>
<dbReference type="EMBL" id="JBHSSW010000024">
    <property type="protein sequence ID" value="MFC6199121.1"/>
    <property type="molecule type" value="Genomic_DNA"/>
</dbReference>
<reference evidence="3" key="1">
    <citation type="journal article" date="2019" name="Int. J. Syst. Evol. Microbiol.">
        <title>The Global Catalogue of Microorganisms (GCM) 10K type strain sequencing project: providing services to taxonomists for standard genome sequencing and annotation.</title>
        <authorList>
            <consortium name="The Broad Institute Genomics Platform"/>
            <consortium name="The Broad Institute Genome Sequencing Center for Infectious Disease"/>
            <person name="Wu L."/>
            <person name="Ma J."/>
        </authorList>
    </citation>
    <scope>NUCLEOTIDE SEQUENCE [LARGE SCALE GENOMIC DNA]</scope>
    <source>
        <strain evidence="3">CGMCC-1.15741</strain>
    </source>
</reference>
<keyword evidence="3" id="KW-1185">Reference proteome</keyword>
<comment type="caution">
    <text evidence="2">The sequence shown here is derived from an EMBL/GenBank/DDBJ whole genome shotgun (WGS) entry which is preliminary data.</text>
</comment>
<keyword evidence="1" id="KW-0732">Signal</keyword>
<dbReference type="Proteomes" id="UP001596303">
    <property type="component" value="Unassembled WGS sequence"/>
</dbReference>
<accession>A0ABW1SC39</accession>
<dbReference type="RefSeq" id="WP_377379913.1">
    <property type="nucleotide sequence ID" value="NZ_JBHSSW010000024.1"/>
</dbReference>
<feature type="signal peptide" evidence="1">
    <location>
        <begin position="1"/>
        <end position="22"/>
    </location>
</feature>
<organism evidence="2 3">
    <name type="scientific">Ponticaulis profundi</name>
    <dbReference type="NCBI Taxonomy" id="2665222"/>
    <lineage>
        <taxon>Bacteria</taxon>
        <taxon>Pseudomonadati</taxon>
        <taxon>Pseudomonadota</taxon>
        <taxon>Alphaproteobacteria</taxon>
        <taxon>Hyphomonadales</taxon>
        <taxon>Hyphomonadaceae</taxon>
        <taxon>Ponticaulis</taxon>
    </lineage>
</organism>
<gene>
    <name evidence="2" type="ORF">ACFQDM_13635</name>
</gene>
<evidence type="ECO:0000313" key="2">
    <source>
        <dbReference type="EMBL" id="MFC6199121.1"/>
    </source>
</evidence>
<sequence>MSRARTIISTAILMSLSQAAFSQQTDPIKQKELEKAFSELNITLMPTADSRGFSSKIENCVISITRYFSRVRVGTMAGDVLDVNPPAPGTMMEIDLSAIDVAATKDANYGRIGIYCIPERTCVYNSQYEYIGYVPGTPYPSVPKARVASTSDSASFLFYSPQVSTDRFISGVSQLAIACGAPVLPF</sequence>
<evidence type="ECO:0000313" key="3">
    <source>
        <dbReference type="Proteomes" id="UP001596303"/>
    </source>
</evidence>